<name>A0ABU8KZJ2_9HYPH</name>
<keyword evidence="2" id="KW-1185">Reference proteome</keyword>
<comment type="caution">
    <text evidence="1">The sequence shown here is derived from an EMBL/GenBank/DDBJ whole genome shotgun (WGS) entry which is preliminary data.</text>
</comment>
<organism evidence="1 2">
    <name type="scientific">Mesorhizobium salmacidum</name>
    <dbReference type="NCBI Taxonomy" id="3015171"/>
    <lineage>
        <taxon>Bacteria</taxon>
        <taxon>Pseudomonadati</taxon>
        <taxon>Pseudomonadota</taxon>
        <taxon>Alphaproteobacteria</taxon>
        <taxon>Hyphomicrobiales</taxon>
        <taxon>Phyllobacteriaceae</taxon>
        <taxon>Mesorhizobium</taxon>
    </lineage>
</organism>
<evidence type="ECO:0000313" key="1">
    <source>
        <dbReference type="EMBL" id="MEI9410812.1"/>
    </source>
</evidence>
<protein>
    <submittedName>
        <fullName evidence="1">Uncharacterized protein</fullName>
    </submittedName>
</protein>
<dbReference type="EMBL" id="JAPYKS010000013">
    <property type="protein sequence ID" value="MEI9410812.1"/>
    <property type="molecule type" value="Genomic_DNA"/>
</dbReference>
<accession>A0ABU8KZJ2</accession>
<dbReference type="Proteomes" id="UP001387293">
    <property type="component" value="Unassembled WGS sequence"/>
</dbReference>
<reference evidence="1 2" key="1">
    <citation type="submission" date="2022-12" db="EMBL/GenBank/DDBJ databases">
        <authorList>
            <person name="Muema E."/>
        </authorList>
    </citation>
    <scope>NUCLEOTIDE SEQUENCE [LARGE SCALE GENOMIC DNA]</scope>
    <source>
        <strain evidence="2">1326</strain>
    </source>
</reference>
<gene>
    <name evidence="1" type="ORF">O7A60_18855</name>
</gene>
<evidence type="ECO:0000313" key="2">
    <source>
        <dbReference type="Proteomes" id="UP001387293"/>
    </source>
</evidence>
<sequence>MHPVNYLFDDIYRNDWNIRTAANKVRRRGEAGPWIRDLRFLVARKRG</sequence>
<proteinExistence type="predicted"/>
<dbReference type="RefSeq" id="WP_337107524.1">
    <property type="nucleotide sequence ID" value="NZ_JAPYKS010000013.1"/>
</dbReference>